<organism evidence="26 27">
    <name type="scientific">Stylophora pistillata</name>
    <name type="common">Smooth cauliflower coral</name>
    <dbReference type="NCBI Taxonomy" id="50429"/>
    <lineage>
        <taxon>Eukaryota</taxon>
        <taxon>Metazoa</taxon>
        <taxon>Cnidaria</taxon>
        <taxon>Anthozoa</taxon>
        <taxon>Hexacorallia</taxon>
        <taxon>Scleractinia</taxon>
        <taxon>Astrocoeniina</taxon>
        <taxon>Pocilloporidae</taxon>
        <taxon>Stylophora</taxon>
    </lineage>
</organism>
<dbReference type="PIRSF" id="PIRSF001154">
    <property type="entry name" value="Compl_C2_B"/>
    <property type="match status" value="1"/>
</dbReference>
<keyword evidence="7" id="KW-0399">Innate immunity</keyword>
<dbReference type="Gene3D" id="2.10.70.10">
    <property type="entry name" value="Complement Module, domain 1"/>
    <property type="match status" value="5"/>
</dbReference>
<comment type="caution">
    <text evidence="26">The sequence shown here is derived from an EMBL/GenBank/DDBJ whole genome shotgun (WGS) entry which is preliminary data.</text>
</comment>
<evidence type="ECO:0000256" key="18">
    <source>
        <dbReference type="ARBA" id="ARBA00029636"/>
    </source>
</evidence>
<evidence type="ECO:0000256" key="7">
    <source>
        <dbReference type="ARBA" id="ARBA00022588"/>
    </source>
</evidence>
<dbReference type="InterPro" id="IPR035976">
    <property type="entry name" value="Sushi/SCR/CCP_sf"/>
</dbReference>
<evidence type="ECO:0000256" key="10">
    <source>
        <dbReference type="ARBA" id="ARBA00022729"/>
    </source>
</evidence>
<keyword evidence="12 21" id="KW-0378">Hydrolase</keyword>
<feature type="domain" description="Peptidase S1" evidence="24">
    <location>
        <begin position="645"/>
        <end position="907"/>
    </location>
</feature>
<keyword evidence="9 21" id="KW-0645">Protease</keyword>
<evidence type="ECO:0000313" key="27">
    <source>
        <dbReference type="Proteomes" id="UP000225706"/>
    </source>
</evidence>
<evidence type="ECO:0000313" key="26">
    <source>
        <dbReference type="EMBL" id="PFX14086.1"/>
    </source>
</evidence>
<dbReference type="GO" id="GO:0006508">
    <property type="term" value="P:proteolysis"/>
    <property type="evidence" value="ECO:0007669"/>
    <property type="project" value="UniProtKB-KW"/>
</dbReference>
<evidence type="ECO:0000259" key="23">
    <source>
        <dbReference type="PROSITE" id="PS50234"/>
    </source>
</evidence>
<dbReference type="PANTHER" id="PTHR46393">
    <property type="entry name" value="SUSHI DOMAIN-CONTAINING PROTEIN"/>
    <property type="match status" value="1"/>
</dbReference>
<dbReference type="GO" id="GO:0004252">
    <property type="term" value="F:serine-type endopeptidase activity"/>
    <property type="evidence" value="ECO:0007669"/>
    <property type="project" value="InterPro"/>
</dbReference>
<name>A0A2B4RAA3_STYPI</name>
<feature type="disulfide bond" evidence="20">
    <location>
        <begin position="355"/>
        <end position="382"/>
    </location>
</feature>
<dbReference type="OrthoDB" id="6127264at2759"/>
<dbReference type="GO" id="GO:0005576">
    <property type="term" value="C:extracellular region"/>
    <property type="evidence" value="ECO:0007669"/>
    <property type="project" value="UniProtKB-SubCell"/>
</dbReference>
<dbReference type="PRINTS" id="PR00722">
    <property type="entry name" value="CHYMOTRYPSIN"/>
</dbReference>
<evidence type="ECO:0000256" key="11">
    <source>
        <dbReference type="ARBA" id="ARBA00022737"/>
    </source>
</evidence>
<dbReference type="GO" id="GO:0009986">
    <property type="term" value="C:cell surface"/>
    <property type="evidence" value="ECO:0007669"/>
    <property type="project" value="UniProtKB-SubCell"/>
</dbReference>
<evidence type="ECO:0000256" key="4">
    <source>
        <dbReference type="ARBA" id="ARBA00004370"/>
    </source>
</evidence>
<dbReference type="Proteomes" id="UP000225706">
    <property type="component" value="Unassembled WGS sequence"/>
</dbReference>
<keyword evidence="16 20" id="KW-1015">Disulfide bond</keyword>
<feature type="disulfide bond" evidence="20">
    <location>
        <begin position="295"/>
        <end position="322"/>
    </location>
</feature>
<keyword evidence="17" id="KW-0325">Glycoprotein</keyword>
<comment type="cofactor">
    <cofactor evidence="2">
        <name>Mg(2+)</name>
        <dbReference type="ChEBI" id="CHEBI:18420"/>
    </cofactor>
</comment>
<evidence type="ECO:0000256" key="3">
    <source>
        <dbReference type="ARBA" id="ARBA00004241"/>
    </source>
</evidence>
<dbReference type="InterPro" id="IPR009003">
    <property type="entry name" value="Peptidase_S1_PA"/>
</dbReference>
<dbReference type="SMART" id="SM00020">
    <property type="entry name" value="Tryp_SPc"/>
    <property type="match status" value="1"/>
</dbReference>
<dbReference type="InterPro" id="IPR002035">
    <property type="entry name" value="VWF_A"/>
</dbReference>
<dbReference type="PRINTS" id="PR00453">
    <property type="entry name" value="VWFADOMAIN"/>
</dbReference>
<evidence type="ECO:0000256" key="13">
    <source>
        <dbReference type="ARBA" id="ARBA00022825"/>
    </source>
</evidence>
<feature type="active site" description="Charge relay system" evidence="19">
    <location>
        <position position="690"/>
    </location>
</feature>
<dbReference type="FunFam" id="2.40.10.10:FF:000120">
    <property type="entry name" value="Putative serine protease"/>
    <property type="match status" value="1"/>
</dbReference>
<dbReference type="GO" id="GO:0016020">
    <property type="term" value="C:membrane"/>
    <property type="evidence" value="ECO:0007669"/>
    <property type="project" value="UniProtKB-SubCell"/>
</dbReference>
<evidence type="ECO:0000256" key="15">
    <source>
        <dbReference type="ARBA" id="ARBA00023136"/>
    </source>
</evidence>
<accession>A0A2B4RAA3</accession>
<feature type="chain" id="PRO_5012970732" description="C3/C5 convertase" evidence="22">
    <location>
        <begin position="21"/>
        <end position="910"/>
    </location>
</feature>
<dbReference type="InterPro" id="IPR000436">
    <property type="entry name" value="Sushi_SCR_CCP_dom"/>
</dbReference>
<dbReference type="Pfam" id="PF00089">
    <property type="entry name" value="Trypsin"/>
    <property type="match status" value="1"/>
</dbReference>
<gene>
    <name evidence="26" type="primary">Cfb</name>
    <name evidence="26" type="ORF">AWC38_SpisGene21788</name>
</gene>
<evidence type="ECO:0000256" key="20">
    <source>
        <dbReference type="PROSITE-ProRule" id="PRU00302"/>
    </source>
</evidence>
<dbReference type="SUPFAM" id="SSF57535">
    <property type="entry name" value="Complement control module/SCR domain"/>
    <property type="match status" value="5"/>
</dbReference>
<dbReference type="InterPro" id="IPR011360">
    <property type="entry name" value="Compl_C2_B"/>
</dbReference>
<keyword evidence="15" id="KW-0472">Membrane</keyword>
<evidence type="ECO:0000259" key="24">
    <source>
        <dbReference type="PROSITE" id="PS50240"/>
    </source>
</evidence>
<keyword evidence="10 22" id="KW-0732">Signal</keyword>
<dbReference type="PROSITE" id="PS50234">
    <property type="entry name" value="VWFA"/>
    <property type="match status" value="1"/>
</dbReference>
<dbReference type="InterPro" id="IPR033116">
    <property type="entry name" value="TRYPSIN_SER"/>
</dbReference>
<evidence type="ECO:0000256" key="17">
    <source>
        <dbReference type="ARBA" id="ARBA00023180"/>
    </source>
</evidence>
<dbReference type="CDD" id="cd01450">
    <property type="entry name" value="vWFA_subfamily_ECM"/>
    <property type="match status" value="1"/>
</dbReference>
<dbReference type="SMART" id="SM00327">
    <property type="entry name" value="VWA"/>
    <property type="match status" value="1"/>
</dbReference>
<dbReference type="CDD" id="cd00190">
    <property type="entry name" value="Tryp_SPc"/>
    <property type="match status" value="1"/>
</dbReference>
<evidence type="ECO:0000256" key="21">
    <source>
        <dbReference type="RuleBase" id="RU363034"/>
    </source>
</evidence>
<dbReference type="SMART" id="SM00032">
    <property type="entry name" value="CCP"/>
    <property type="match status" value="6"/>
</dbReference>
<protein>
    <recommendedName>
        <fullName evidence="18">C3/C5 convertase</fullName>
    </recommendedName>
</protein>
<dbReference type="GO" id="GO:0006956">
    <property type="term" value="P:complement activation"/>
    <property type="evidence" value="ECO:0007669"/>
    <property type="project" value="InterPro"/>
</dbReference>
<keyword evidence="8 20" id="KW-0768">Sushi</keyword>
<comment type="cofactor">
    <cofactor evidence="1">
        <name>Mn(2+)</name>
        <dbReference type="ChEBI" id="CHEBI:29035"/>
    </cofactor>
</comment>
<feature type="domain" description="Sushi" evidence="25">
    <location>
        <begin position="203"/>
        <end position="264"/>
    </location>
</feature>
<dbReference type="SUPFAM" id="SSF53300">
    <property type="entry name" value="vWA-like"/>
    <property type="match status" value="1"/>
</dbReference>
<dbReference type="PROSITE" id="PS50923">
    <property type="entry name" value="SUSHI"/>
    <property type="match status" value="5"/>
</dbReference>
<dbReference type="STRING" id="50429.A0A2B4RAA3"/>
<dbReference type="GO" id="GO:0045087">
    <property type="term" value="P:innate immune response"/>
    <property type="evidence" value="ECO:0007669"/>
    <property type="project" value="UniProtKB-KW"/>
</dbReference>
<dbReference type="InterPro" id="IPR043504">
    <property type="entry name" value="Peptidase_S1_PA_chymotrypsin"/>
</dbReference>
<feature type="domain" description="VWFA" evidence="23">
    <location>
        <begin position="445"/>
        <end position="624"/>
    </location>
</feature>
<feature type="domain" description="Sushi" evidence="25">
    <location>
        <begin position="89"/>
        <end position="145"/>
    </location>
</feature>
<evidence type="ECO:0000256" key="19">
    <source>
        <dbReference type="PIRSR" id="PIRSR001154-1"/>
    </source>
</evidence>
<dbReference type="Gene3D" id="2.40.10.10">
    <property type="entry name" value="Trypsin-like serine proteases"/>
    <property type="match status" value="1"/>
</dbReference>
<feature type="active site" description="Charge relay system" evidence="19">
    <location>
        <position position="855"/>
    </location>
</feature>
<dbReference type="InterPro" id="IPR001254">
    <property type="entry name" value="Trypsin_dom"/>
</dbReference>
<dbReference type="Pfam" id="PF00084">
    <property type="entry name" value="Sushi"/>
    <property type="match status" value="5"/>
</dbReference>
<evidence type="ECO:0000256" key="2">
    <source>
        <dbReference type="ARBA" id="ARBA00001946"/>
    </source>
</evidence>
<evidence type="ECO:0000256" key="5">
    <source>
        <dbReference type="ARBA" id="ARBA00004613"/>
    </source>
</evidence>
<feature type="disulfide bond" evidence="20">
    <location>
        <begin position="235"/>
        <end position="262"/>
    </location>
</feature>
<comment type="subcellular location">
    <subcellularLocation>
        <location evidence="3">Cell surface</location>
    </subcellularLocation>
    <subcellularLocation>
        <location evidence="4">Membrane</location>
    </subcellularLocation>
    <subcellularLocation>
        <location evidence="5">Secreted</location>
    </subcellularLocation>
</comment>
<keyword evidence="14" id="KW-0391">Immunity</keyword>
<dbReference type="FunFam" id="2.10.70.10:FF:000011">
    <property type="entry name" value="CUB and sushi domain-containing protein 3 isoform A"/>
    <property type="match status" value="1"/>
</dbReference>
<evidence type="ECO:0000256" key="22">
    <source>
        <dbReference type="SAM" id="SignalP"/>
    </source>
</evidence>
<evidence type="ECO:0000256" key="14">
    <source>
        <dbReference type="ARBA" id="ARBA00022859"/>
    </source>
</evidence>
<evidence type="ECO:0000256" key="8">
    <source>
        <dbReference type="ARBA" id="ARBA00022659"/>
    </source>
</evidence>
<evidence type="ECO:0000259" key="25">
    <source>
        <dbReference type="PROSITE" id="PS50923"/>
    </source>
</evidence>
<feature type="domain" description="Sushi" evidence="25">
    <location>
        <begin position="327"/>
        <end position="384"/>
    </location>
</feature>
<evidence type="ECO:0000256" key="1">
    <source>
        <dbReference type="ARBA" id="ARBA00001936"/>
    </source>
</evidence>
<dbReference type="SUPFAM" id="SSF50494">
    <property type="entry name" value="Trypsin-like serine proteases"/>
    <property type="match status" value="1"/>
</dbReference>
<keyword evidence="13 21" id="KW-0720">Serine protease</keyword>
<feature type="signal peptide" evidence="22">
    <location>
        <begin position="1"/>
        <end position="20"/>
    </location>
</feature>
<evidence type="ECO:0000256" key="9">
    <source>
        <dbReference type="ARBA" id="ARBA00022670"/>
    </source>
</evidence>
<dbReference type="EMBL" id="LSMT01000842">
    <property type="protein sequence ID" value="PFX14086.1"/>
    <property type="molecule type" value="Genomic_DNA"/>
</dbReference>
<dbReference type="PROSITE" id="PS00134">
    <property type="entry name" value="TRYPSIN_HIS"/>
    <property type="match status" value="1"/>
</dbReference>
<feature type="domain" description="Sushi" evidence="25">
    <location>
        <begin position="146"/>
        <end position="202"/>
    </location>
</feature>
<dbReference type="PROSITE" id="PS00135">
    <property type="entry name" value="TRYPSIN_SER"/>
    <property type="match status" value="1"/>
</dbReference>
<dbReference type="Gene3D" id="3.40.50.410">
    <property type="entry name" value="von Willebrand factor, type A domain"/>
    <property type="match status" value="1"/>
</dbReference>
<evidence type="ECO:0000256" key="12">
    <source>
        <dbReference type="ARBA" id="ARBA00022801"/>
    </source>
</evidence>
<evidence type="ECO:0000256" key="16">
    <source>
        <dbReference type="ARBA" id="ARBA00023157"/>
    </source>
</evidence>
<dbReference type="InterPro" id="IPR036465">
    <property type="entry name" value="vWFA_dom_sf"/>
</dbReference>
<keyword evidence="27" id="KW-1185">Reference proteome</keyword>
<dbReference type="InterPro" id="IPR001314">
    <property type="entry name" value="Peptidase_S1A"/>
</dbReference>
<dbReference type="PANTHER" id="PTHR46393:SF7">
    <property type="entry name" value="COMPLEMENT C2"/>
    <property type="match status" value="1"/>
</dbReference>
<dbReference type="InterPro" id="IPR018114">
    <property type="entry name" value="TRYPSIN_HIS"/>
</dbReference>
<proteinExistence type="predicted"/>
<dbReference type="AlphaFoldDB" id="A0A2B4RAA3"/>
<comment type="caution">
    <text evidence="20">Lacks conserved residue(s) required for the propagation of feature annotation.</text>
</comment>
<sequence length="910" mass="102016">MLFFRYQILWYVFLTALVLATQNVMSRKSKCDKKCIDILREAQKNPPPKSRVAIHTGYCKARYVCRKGTDIRTCKNGKWIASKTPKCSVYCGKPDDIPHATFSGSRFSANHKIKYRCDHGYVLEGPKRRKCGKDGQWSQAPKCSPRSCGKPEDIPNANVSGLSYNYEDTLKYTCSKGYRLHGPERRTCLHNGKWSSGPTCTQIRCVKPRRLVIRNGNVTTSDPEYLYGATLAFECNEGYELRGSDTMTCLKFGWSPRRSPYCAIKSCPDPGRPENGDRYYQDRYFRIGSTVQFSCQSGFQLSGSRERTCQENKEWNGTLATCQDGNTDCPVLGTPISGRKYGSGYNKGDIVSFECKRGFLLKGSAVRKCLDSGAWNGTDAICRDEFEDRFKGVNVTAYNLRKNLLDPLSEYTCNSDNSTGCNRTSIRVMDFRGRAINLNSRGGLDLVFVIDASSSVRKLTDFKFGLEFAKELVRTIGASKRADGTRVAAVTFGTDVKVEFNLGDAKVDTMDKAIKAIDDIIYIGGATASALALQEVKDVVVPQARPDRHRVLMFITDGMSNIGGPPKKLAKHLREQENFEIYAIGVGKKVRARELMDIASPEAADNHVLHVRDYNHLQKAIKRATYIKIDYKPCGVSPVDLRARMVGGKNSKRGWWPWQIGLRRLNSDGKLVLICGGALISRRWVLTAAHCFYHKNFHGASVFDDLSNKYQVIAGDHHLVRVEKSQMDVEVKKIFVHQDYIDKKFASDIALVKLDKEVELGPFVRTLCIPEKDDGDLAIPKKFGIATGWGVTQALKLGEIPKEEKRYSARLQYSAFTIQSDELCANKSGKYFFNSTVMFCAGDGKGGNDTCHGDSGGAFVREAERGEDFRWVATGLVSWGVGCAQKDQYGYYTRMYPFTDWIKKTMEDNS</sequence>
<feature type="domain" description="Sushi" evidence="25">
    <location>
        <begin position="265"/>
        <end position="324"/>
    </location>
</feature>
<keyword evidence="11" id="KW-0677">Repeat</keyword>
<dbReference type="Pfam" id="PF00092">
    <property type="entry name" value="VWA"/>
    <property type="match status" value="1"/>
</dbReference>
<reference evidence="27" key="1">
    <citation type="journal article" date="2017" name="bioRxiv">
        <title>Comparative analysis of the genomes of Stylophora pistillata and Acropora digitifera provides evidence for extensive differences between species of corals.</title>
        <authorList>
            <person name="Voolstra C.R."/>
            <person name="Li Y."/>
            <person name="Liew Y.J."/>
            <person name="Baumgarten S."/>
            <person name="Zoccola D."/>
            <person name="Flot J.-F."/>
            <person name="Tambutte S."/>
            <person name="Allemand D."/>
            <person name="Aranda M."/>
        </authorList>
    </citation>
    <scope>NUCLEOTIDE SEQUENCE [LARGE SCALE GENOMIC DNA]</scope>
</reference>
<evidence type="ECO:0000256" key="6">
    <source>
        <dbReference type="ARBA" id="ARBA00022525"/>
    </source>
</evidence>
<keyword evidence="6" id="KW-0964">Secreted</keyword>
<feature type="active site" description="Charge relay system" evidence="19">
    <location>
        <position position="748"/>
    </location>
</feature>
<dbReference type="CDD" id="cd00033">
    <property type="entry name" value="CCP"/>
    <property type="match status" value="5"/>
</dbReference>
<dbReference type="PROSITE" id="PS50240">
    <property type="entry name" value="TRYPSIN_DOM"/>
    <property type="match status" value="1"/>
</dbReference>